<keyword evidence="1" id="KW-0732">Signal</keyword>
<organism evidence="2 3">
    <name type="scientific">Microlunatus capsulatus</name>
    <dbReference type="NCBI Taxonomy" id="99117"/>
    <lineage>
        <taxon>Bacteria</taxon>
        <taxon>Bacillati</taxon>
        <taxon>Actinomycetota</taxon>
        <taxon>Actinomycetes</taxon>
        <taxon>Propionibacteriales</taxon>
        <taxon>Propionibacteriaceae</taxon>
        <taxon>Microlunatus</taxon>
    </lineage>
</organism>
<dbReference type="RefSeq" id="WP_210054061.1">
    <property type="nucleotide sequence ID" value="NZ_BAAAMH010000012.1"/>
</dbReference>
<feature type="chain" id="PRO_5045639142" description="Lipoprotein" evidence="1">
    <location>
        <begin position="27"/>
        <end position="257"/>
    </location>
</feature>
<dbReference type="Proteomes" id="UP000758168">
    <property type="component" value="Unassembled WGS sequence"/>
</dbReference>
<reference evidence="2 3" key="1">
    <citation type="submission" date="2021-03" db="EMBL/GenBank/DDBJ databases">
        <title>Sequencing the genomes of 1000 actinobacteria strains.</title>
        <authorList>
            <person name="Klenk H.-P."/>
        </authorList>
    </citation>
    <scope>NUCLEOTIDE SEQUENCE [LARGE SCALE GENOMIC DNA]</scope>
    <source>
        <strain evidence="2 3">DSM 12936</strain>
    </source>
</reference>
<feature type="signal peptide" evidence="1">
    <location>
        <begin position="1"/>
        <end position="26"/>
    </location>
</feature>
<protein>
    <recommendedName>
        <fullName evidence="4">Lipoprotein</fullName>
    </recommendedName>
</protein>
<evidence type="ECO:0008006" key="4">
    <source>
        <dbReference type="Google" id="ProtNLM"/>
    </source>
</evidence>
<evidence type="ECO:0000313" key="2">
    <source>
        <dbReference type="EMBL" id="MBP2416387.1"/>
    </source>
</evidence>
<accession>A0ABS4Z5R9</accession>
<dbReference type="EMBL" id="JAGIOB010000001">
    <property type="protein sequence ID" value="MBP2416387.1"/>
    <property type="molecule type" value="Genomic_DNA"/>
</dbReference>
<comment type="caution">
    <text evidence="2">The sequence shown here is derived from an EMBL/GenBank/DDBJ whole genome shotgun (WGS) entry which is preliminary data.</text>
</comment>
<proteinExistence type="predicted"/>
<evidence type="ECO:0000313" key="3">
    <source>
        <dbReference type="Proteomes" id="UP000758168"/>
    </source>
</evidence>
<gene>
    <name evidence="2" type="ORF">JOF54_001309</name>
</gene>
<name>A0ABS4Z5R9_9ACTN</name>
<keyword evidence="3" id="KW-1185">Reference proteome</keyword>
<sequence length="257" mass="26051">MRLTPLLTAAVLLAAPLAATALPASAATCTAPKTSTQVEPRTVVVDSSGTTGFDVVVAVQHHGCAIGAVTALVTSPTKGSAVLELSAEAGNATTTYYFGGLDLSADQLEDGDAGTWTVKSRSVWAASAGDLDAKGAAAASSSTKVSVLADADLSADATSAALKKGKISKGKALAVKGTLSRARWEAGTSTGYAKQRVEVQFRTPKGTYKKVKNVTTKAGGAYSAAFKATKDGCYRVVFRGSRTVAPVTSAGECVDVR</sequence>
<evidence type="ECO:0000256" key="1">
    <source>
        <dbReference type="SAM" id="SignalP"/>
    </source>
</evidence>